<keyword evidence="1" id="KW-0812">Transmembrane</keyword>
<accession>A0A6B3C2F1</accession>
<evidence type="ECO:0000313" key="2">
    <source>
        <dbReference type="EMBL" id="NEC90951.1"/>
    </source>
</evidence>
<sequence>MTTTTAALTAPERPAVQRTGRLHGLTWTLLRVHRSALWFWLLYVVVTAGLILWTYGPGANAAMDELARSGCGADGTPNLGCDTLGTLGARWDSGVVLGSLLIFFAPFLIAAWAGASLIGRELEDGTAQLAWTQSVSPARWLAAKIAVPAVLITAGMLLLTLLHRMMWAATAELRQDSYHWYDAQIFEPNGTLATAYALAGLALGVLAGMVARRSLPGLGVGVVAIGIAVQQFQSLRPHLWPAETRKSAVGFEDTVSMWVGKGSYTSTGARIPDLFCDDRAACIARNDVAGVYLDYHPASHFWPLQLVETGILLALTAVAVVIAFALLKRRTGASA</sequence>
<keyword evidence="1" id="KW-0472">Membrane</keyword>
<organism evidence="2">
    <name type="scientific">Streptomyces sp. SID12501</name>
    <dbReference type="NCBI Taxonomy" id="2706042"/>
    <lineage>
        <taxon>Bacteria</taxon>
        <taxon>Bacillati</taxon>
        <taxon>Actinomycetota</taxon>
        <taxon>Actinomycetes</taxon>
        <taxon>Kitasatosporales</taxon>
        <taxon>Streptomycetaceae</taxon>
        <taxon>Streptomyces</taxon>
    </lineage>
</organism>
<dbReference type="EMBL" id="JAAGLU010000037">
    <property type="protein sequence ID" value="NEC90951.1"/>
    <property type="molecule type" value="Genomic_DNA"/>
</dbReference>
<dbReference type="RefSeq" id="WP_164321254.1">
    <property type="nucleotide sequence ID" value="NZ_JAAGLU010000037.1"/>
</dbReference>
<proteinExistence type="predicted"/>
<gene>
    <name evidence="2" type="ORF">G3I71_35285</name>
</gene>
<dbReference type="AlphaFoldDB" id="A0A6B3C2F1"/>
<name>A0A6B3C2F1_9ACTN</name>
<feature type="transmembrane region" description="Helical" evidence="1">
    <location>
        <begin position="95"/>
        <end position="119"/>
    </location>
</feature>
<keyword evidence="1" id="KW-1133">Transmembrane helix</keyword>
<protein>
    <submittedName>
        <fullName evidence="2">ABC transporter permease</fullName>
    </submittedName>
</protein>
<feature type="transmembrane region" description="Helical" evidence="1">
    <location>
        <begin position="215"/>
        <end position="232"/>
    </location>
</feature>
<feature type="transmembrane region" description="Helical" evidence="1">
    <location>
        <begin position="140"/>
        <end position="162"/>
    </location>
</feature>
<comment type="caution">
    <text evidence="2">The sequence shown here is derived from an EMBL/GenBank/DDBJ whole genome shotgun (WGS) entry which is preliminary data.</text>
</comment>
<evidence type="ECO:0000256" key="1">
    <source>
        <dbReference type="SAM" id="Phobius"/>
    </source>
</evidence>
<feature type="transmembrane region" description="Helical" evidence="1">
    <location>
        <begin position="37"/>
        <end position="56"/>
    </location>
</feature>
<feature type="transmembrane region" description="Helical" evidence="1">
    <location>
        <begin position="190"/>
        <end position="208"/>
    </location>
</feature>
<reference evidence="2" key="1">
    <citation type="submission" date="2020-01" db="EMBL/GenBank/DDBJ databases">
        <title>Insect and environment-associated Actinomycetes.</title>
        <authorList>
            <person name="Currrie C."/>
            <person name="Chevrette M."/>
            <person name="Carlson C."/>
            <person name="Stubbendieck R."/>
            <person name="Wendt-Pienkowski E."/>
        </authorList>
    </citation>
    <scope>NUCLEOTIDE SEQUENCE</scope>
    <source>
        <strain evidence="2">SID12501</strain>
    </source>
</reference>
<feature type="transmembrane region" description="Helical" evidence="1">
    <location>
        <begin position="309"/>
        <end position="327"/>
    </location>
</feature>